<sequence>MARRLRFIGTNSDDGNCPTLYEDMDTGEVLVQGKKVTNPEDIAQLRNVEEDEGFVLVPRQLLVNFAPKEAGEAREIVPWDQFKSMFETYKHTAWRLENRRRYRSDEETESYRRFARGEEPGWDPDRSWLVDRRKAADQGKRCERVRIVDNPPSLGQRYLLQSARTNIEAGEDIRNMWRSDAEKLKLPEEDFWLFDSRVMAVLLFDEDDDCDKVELIRDPARVLLACQARDAAWHHATPNREFIAQVPSDV</sequence>
<dbReference type="Proteomes" id="UP001206206">
    <property type="component" value="Unassembled WGS sequence"/>
</dbReference>
<proteinExistence type="predicted"/>
<dbReference type="InterPro" id="IPR049244">
    <property type="entry name" value="DUF6879"/>
</dbReference>
<dbReference type="RefSeq" id="WP_255930285.1">
    <property type="nucleotide sequence ID" value="NZ_JANFNH010000027.1"/>
</dbReference>
<dbReference type="Pfam" id="PF21806">
    <property type="entry name" value="DUF6879"/>
    <property type="match status" value="1"/>
</dbReference>
<protein>
    <recommendedName>
        <fullName evidence="1">DUF6879 domain-containing protein</fullName>
    </recommendedName>
</protein>
<accession>A0ABT1PJM3</accession>
<reference evidence="2 3" key="1">
    <citation type="submission" date="2022-06" db="EMBL/GenBank/DDBJ databases">
        <title>Draft genome sequence of type strain Streptomyces rubrisoli DSM 42083.</title>
        <authorList>
            <person name="Duangmal K."/>
            <person name="Klaysubun C."/>
        </authorList>
    </citation>
    <scope>NUCLEOTIDE SEQUENCE [LARGE SCALE GENOMIC DNA]</scope>
    <source>
        <strain evidence="2 3">DSM 42083</strain>
    </source>
</reference>
<evidence type="ECO:0000313" key="2">
    <source>
        <dbReference type="EMBL" id="MCQ4044443.1"/>
    </source>
</evidence>
<dbReference type="EMBL" id="JANFNH010000027">
    <property type="protein sequence ID" value="MCQ4044443.1"/>
    <property type="molecule type" value="Genomic_DNA"/>
</dbReference>
<feature type="domain" description="DUF6879" evidence="1">
    <location>
        <begin position="80"/>
        <end position="243"/>
    </location>
</feature>
<comment type="caution">
    <text evidence="2">The sequence shown here is derived from an EMBL/GenBank/DDBJ whole genome shotgun (WGS) entry which is preliminary data.</text>
</comment>
<evidence type="ECO:0000259" key="1">
    <source>
        <dbReference type="Pfam" id="PF21806"/>
    </source>
</evidence>
<evidence type="ECO:0000313" key="3">
    <source>
        <dbReference type="Proteomes" id="UP001206206"/>
    </source>
</evidence>
<organism evidence="2 3">
    <name type="scientific">Streptantibioticus rubrisoli</name>
    <dbReference type="NCBI Taxonomy" id="1387313"/>
    <lineage>
        <taxon>Bacteria</taxon>
        <taxon>Bacillati</taxon>
        <taxon>Actinomycetota</taxon>
        <taxon>Actinomycetes</taxon>
        <taxon>Kitasatosporales</taxon>
        <taxon>Streptomycetaceae</taxon>
        <taxon>Streptantibioticus</taxon>
    </lineage>
</organism>
<keyword evidence="3" id="KW-1185">Reference proteome</keyword>
<name>A0ABT1PJM3_9ACTN</name>
<gene>
    <name evidence="2" type="ORF">NON19_21010</name>
</gene>